<accession>J9GJY0</accession>
<evidence type="ECO:0000256" key="4">
    <source>
        <dbReference type="SAM" id="Phobius"/>
    </source>
</evidence>
<keyword evidence="4" id="KW-0472">Membrane</keyword>
<dbReference type="SUPFAM" id="SSF51306">
    <property type="entry name" value="LexA/Signal peptidase"/>
    <property type="match status" value="1"/>
</dbReference>
<feature type="transmembrane region" description="Helical" evidence="4">
    <location>
        <begin position="15"/>
        <end position="38"/>
    </location>
</feature>
<gene>
    <name evidence="6" type="ORF">EVA_09511</name>
</gene>
<name>J9GJY0_9ZZZZ</name>
<dbReference type="GO" id="GO:0006465">
    <property type="term" value="P:signal peptide processing"/>
    <property type="evidence" value="ECO:0007669"/>
    <property type="project" value="InterPro"/>
</dbReference>
<dbReference type="Pfam" id="PF10502">
    <property type="entry name" value="Peptidase_S26"/>
    <property type="match status" value="1"/>
</dbReference>
<organism evidence="6">
    <name type="scientific">gut metagenome</name>
    <dbReference type="NCBI Taxonomy" id="749906"/>
    <lineage>
        <taxon>unclassified sequences</taxon>
        <taxon>metagenomes</taxon>
        <taxon>organismal metagenomes</taxon>
    </lineage>
</organism>
<evidence type="ECO:0000256" key="1">
    <source>
        <dbReference type="ARBA" id="ARBA00009370"/>
    </source>
</evidence>
<dbReference type="PROSITE" id="PS00760">
    <property type="entry name" value="SPASE_I_2"/>
    <property type="match status" value="1"/>
</dbReference>
<dbReference type="PANTHER" id="PTHR43390">
    <property type="entry name" value="SIGNAL PEPTIDASE I"/>
    <property type="match status" value="1"/>
</dbReference>
<dbReference type="Gene3D" id="2.10.109.10">
    <property type="entry name" value="Umud Fragment, subunit A"/>
    <property type="match status" value="1"/>
</dbReference>
<dbReference type="InterPro" id="IPR000223">
    <property type="entry name" value="Pept_S26A_signal_pept_1"/>
</dbReference>
<dbReference type="EC" id="3.4.21.-" evidence="6"/>
<dbReference type="InterPro" id="IPR019756">
    <property type="entry name" value="Pept_S26A_signal_pept_1_Ser-AS"/>
</dbReference>
<protein>
    <submittedName>
        <fullName evidence="6">Peptidase S26A, signal peptidase I</fullName>
        <ecNumber evidence="6">3.4.21.-</ecNumber>
    </submittedName>
</protein>
<comment type="similarity">
    <text evidence="1">Belongs to the peptidase S26 family.</text>
</comment>
<sequence>MEEKRLKKNKDMLEWYDALVFAVAVLVLVFAFCVRIVVVSGHSMDSTLTEGDRLLVQSTLYKPHHGDVVVVDGYTDYGKPLVKRVIAVGGDVVDIDPNQGLVYVNGEALKEPYLNDGTTLGTGDTEFPITVPEGTLFLMGDNRQHSTDSRDSSIGCIDERDILGKVLVRLFPIEKFGRIE</sequence>
<reference evidence="6" key="1">
    <citation type="journal article" date="2012" name="PLoS ONE">
        <title>Gene sets for utilization of primary and secondary nutrition supplies in the distal gut of endangered iberian lynx.</title>
        <authorList>
            <person name="Alcaide M."/>
            <person name="Messina E."/>
            <person name="Richter M."/>
            <person name="Bargiela R."/>
            <person name="Peplies J."/>
            <person name="Huws S.A."/>
            <person name="Newbold C.J."/>
            <person name="Golyshin P.N."/>
            <person name="Simon M.A."/>
            <person name="Lopez G."/>
            <person name="Yakimov M.M."/>
            <person name="Ferrer M."/>
        </authorList>
    </citation>
    <scope>NUCLEOTIDE SEQUENCE</scope>
</reference>
<dbReference type="AlphaFoldDB" id="J9GJY0"/>
<dbReference type="PRINTS" id="PR00727">
    <property type="entry name" value="LEADERPTASE"/>
</dbReference>
<dbReference type="GO" id="GO:0004252">
    <property type="term" value="F:serine-type endopeptidase activity"/>
    <property type="evidence" value="ECO:0007669"/>
    <property type="project" value="InterPro"/>
</dbReference>
<dbReference type="PROSITE" id="PS00501">
    <property type="entry name" value="SPASE_I_1"/>
    <property type="match status" value="1"/>
</dbReference>
<keyword evidence="4" id="KW-1133">Transmembrane helix</keyword>
<keyword evidence="3 6" id="KW-0378">Hydrolase</keyword>
<feature type="domain" description="Peptidase S26" evidence="5">
    <location>
        <begin position="13"/>
        <end position="170"/>
    </location>
</feature>
<evidence type="ECO:0000256" key="3">
    <source>
        <dbReference type="ARBA" id="ARBA00022801"/>
    </source>
</evidence>
<comment type="caution">
    <text evidence="6">The sequence shown here is derived from an EMBL/GenBank/DDBJ whole genome shotgun (WGS) entry which is preliminary data.</text>
</comment>
<dbReference type="PANTHER" id="PTHR43390:SF1">
    <property type="entry name" value="CHLOROPLAST PROCESSING PEPTIDASE"/>
    <property type="match status" value="1"/>
</dbReference>
<dbReference type="EMBL" id="AMCI01002564">
    <property type="protein sequence ID" value="EJX02383.1"/>
    <property type="molecule type" value="Genomic_DNA"/>
</dbReference>
<dbReference type="NCBIfam" id="TIGR02227">
    <property type="entry name" value="sigpep_I_bact"/>
    <property type="match status" value="1"/>
</dbReference>
<keyword evidence="4" id="KW-0812">Transmembrane</keyword>
<keyword evidence="2" id="KW-0645">Protease</keyword>
<proteinExistence type="inferred from homology"/>
<dbReference type="InterPro" id="IPR019533">
    <property type="entry name" value="Peptidase_S26"/>
</dbReference>
<evidence type="ECO:0000259" key="5">
    <source>
        <dbReference type="Pfam" id="PF10502"/>
    </source>
</evidence>
<dbReference type="InterPro" id="IPR036286">
    <property type="entry name" value="LexA/Signal_pep-like_sf"/>
</dbReference>
<dbReference type="CDD" id="cd06530">
    <property type="entry name" value="S26_SPase_I"/>
    <property type="match status" value="1"/>
</dbReference>
<dbReference type="InterPro" id="IPR019757">
    <property type="entry name" value="Pept_S26A_signal_pept_1_Lys-AS"/>
</dbReference>
<evidence type="ECO:0000313" key="6">
    <source>
        <dbReference type="EMBL" id="EJX02383.1"/>
    </source>
</evidence>
<evidence type="ECO:0000256" key="2">
    <source>
        <dbReference type="ARBA" id="ARBA00022670"/>
    </source>
</evidence>
<dbReference type="GO" id="GO:0016020">
    <property type="term" value="C:membrane"/>
    <property type="evidence" value="ECO:0007669"/>
    <property type="project" value="InterPro"/>
</dbReference>